<dbReference type="Proteomes" id="UP000067625">
    <property type="component" value="Chromosome"/>
</dbReference>
<evidence type="ECO:0000313" key="8">
    <source>
        <dbReference type="Proteomes" id="UP000067625"/>
    </source>
</evidence>
<dbReference type="GO" id="GO:0003700">
    <property type="term" value="F:DNA-binding transcription factor activity"/>
    <property type="evidence" value="ECO:0007669"/>
    <property type="project" value="InterPro"/>
</dbReference>
<dbReference type="PANTHER" id="PTHR30204:SF69">
    <property type="entry name" value="MERR-FAMILY TRANSCRIPTIONAL REGULATOR"/>
    <property type="match status" value="1"/>
</dbReference>
<keyword evidence="3" id="KW-0238">DNA-binding</keyword>
<protein>
    <recommendedName>
        <fullName evidence="6">HTH merR-type domain-containing protein</fullName>
    </recommendedName>
</protein>
<keyword evidence="4" id="KW-0804">Transcription</keyword>
<organism evidence="7 8">
    <name type="scientific">Bacillus gobiensis</name>
    <dbReference type="NCBI Taxonomy" id="1441095"/>
    <lineage>
        <taxon>Bacteria</taxon>
        <taxon>Bacillati</taxon>
        <taxon>Bacillota</taxon>
        <taxon>Bacilli</taxon>
        <taxon>Bacillales</taxon>
        <taxon>Bacillaceae</taxon>
        <taxon>Bacillus</taxon>
    </lineage>
</organism>
<evidence type="ECO:0000256" key="2">
    <source>
        <dbReference type="ARBA" id="ARBA00023015"/>
    </source>
</evidence>
<feature type="domain" description="HTH merR-type" evidence="6">
    <location>
        <begin position="1"/>
        <end position="68"/>
    </location>
</feature>
<dbReference type="GO" id="GO:0003677">
    <property type="term" value="F:DNA binding"/>
    <property type="evidence" value="ECO:0007669"/>
    <property type="project" value="UniProtKB-KW"/>
</dbReference>
<keyword evidence="1" id="KW-0678">Repressor</keyword>
<evidence type="ECO:0000313" key="7">
    <source>
        <dbReference type="EMBL" id="ALC83150.1"/>
    </source>
</evidence>
<dbReference type="InterPro" id="IPR009061">
    <property type="entry name" value="DNA-bd_dom_put_sf"/>
</dbReference>
<keyword evidence="2" id="KW-0805">Transcription regulation</keyword>
<reference evidence="7 8" key="2">
    <citation type="journal article" date="2016" name="Int. J. Syst. Evol. Microbiol.">
        <title>Bacillus gobiensis sp. nov., isolated from a soil sample.</title>
        <authorList>
            <person name="Liu B."/>
            <person name="Liu G.H."/>
            <person name="Cetin S."/>
            <person name="Schumann P."/>
            <person name="Pan Z.Z."/>
            <person name="Chen Q.Q."/>
        </authorList>
    </citation>
    <scope>NUCLEOTIDE SEQUENCE [LARGE SCALE GENOMIC DNA]</scope>
    <source>
        <strain evidence="7 8">FJAT-4402</strain>
    </source>
</reference>
<gene>
    <name evidence="7" type="ORF">AM592_17425</name>
</gene>
<evidence type="ECO:0000256" key="3">
    <source>
        <dbReference type="ARBA" id="ARBA00023125"/>
    </source>
</evidence>
<dbReference type="EMBL" id="CP012600">
    <property type="protein sequence ID" value="ALC83150.1"/>
    <property type="molecule type" value="Genomic_DNA"/>
</dbReference>
<dbReference type="PANTHER" id="PTHR30204">
    <property type="entry name" value="REDOX-CYCLING DRUG-SENSING TRANSCRIPTIONAL ACTIVATOR SOXR"/>
    <property type="match status" value="1"/>
</dbReference>
<dbReference type="Pfam" id="PF13411">
    <property type="entry name" value="MerR_1"/>
    <property type="match status" value="1"/>
</dbReference>
<dbReference type="SUPFAM" id="SSF46955">
    <property type="entry name" value="Putative DNA-binding domain"/>
    <property type="match status" value="1"/>
</dbReference>
<keyword evidence="5" id="KW-0175">Coiled coil</keyword>
<reference evidence="8" key="1">
    <citation type="submission" date="2015-08" db="EMBL/GenBank/DDBJ databases">
        <title>Genome sequencing project for genomic taxonomy and phylogenomics of Bacillus-like bacteria.</title>
        <authorList>
            <person name="Liu B."/>
            <person name="Wang J."/>
            <person name="Zhu Y."/>
            <person name="Liu G."/>
            <person name="Chen Q."/>
            <person name="Chen Z."/>
            <person name="Lan J."/>
            <person name="Che J."/>
            <person name="Ge C."/>
            <person name="Shi H."/>
            <person name="Pan Z."/>
            <person name="Liu X."/>
        </authorList>
    </citation>
    <scope>NUCLEOTIDE SEQUENCE [LARGE SCALE GENOMIC DNA]</scope>
    <source>
        <strain evidence="8">FJAT-4402</strain>
    </source>
</reference>
<dbReference type="SMART" id="SM00422">
    <property type="entry name" value="HTH_MERR"/>
    <property type="match status" value="1"/>
</dbReference>
<dbReference type="PRINTS" id="PR00040">
    <property type="entry name" value="HTHMERR"/>
</dbReference>
<dbReference type="STRING" id="1441095.AM592_17425"/>
<feature type="coiled-coil region" evidence="5">
    <location>
        <begin position="84"/>
        <end position="111"/>
    </location>
</feature>
<dbReference type="AlphaFoldDB" id="A0A0M4FZR0"/>
<keyword evidence="8" id="KW-1185">Reference proteome</keyword>
<dbReference type="InterPro" id="IPR000551">
    <property type="entry name" value="MerR-type_HTH_dom"/>
</dbReference>
<evidence type="ECO:0000259" key="6">
    <source>
        <dbReference type="PROSITE" id="PS50937"/>
    </source>
</evidence>
<dbReference type="Gene3D" id="1.10.1660.10">
    <property type="match status" value="1"/>
</dbReference>
<evidence type="ECO:0000256" key="4">
    <source>
        <dbReference type="ARBA" id="ARBA00023163"/>
    </source>
</evidence>
<dbReference type="PATRIC" id="fig|1441095.3.peg.3866"/>
<sequence>MTINEVARQTGVSARSLRYYEKKKLLIPKRTENGYRQYSQDDIERIQLIKFYLGLGMGTNDIANLIHLPESESPDHFQCAYEAVKLYESKLTDVQQQIEVLKGQEKQLLETLSCWKEIQDRLNQGIPLERKEA</sequence>
<dbReference type="InterPro" id="IPR047057">
    <property type="entry name" value="MerR_fam"/>
</dbReference>
<accession>A0A0M4FZR0</accession>
<evidence type="ECO:0000256" key="1">
    <source>
        <dbReference type="ARBA" id="ARBA00022491"/>
    </source>
</evidence>
<dbReference type="PROSITE" id="PS50937">
    <property type="entry name" value="HTH_MERR_2"/>
    <property type="match status" value="1"/>
</dbReference>
<evidence type="ECO:0000256" key="5">
    <source>
        <dbReference type="SAM" id="Coils"/>
    </source>
</evidence>
<name>A0A0M4FZR0_9BACI</name>
<proteinExistence type="predicted"/>